<evidence type="ECO:0000256" key="1">
    <source>
        <dbReference type="SAM" id="Coils"/>
    </source>
</evidence>
<dbReference type="PANTHER" id="PTHR32046:SF11">
    <property type="entry name" value="IMMUNE-ASSOCIATED NUCLEOTIDE-BINDING PROTEIN 10-LIKE"/>
    <property type="match status" value="1"/>
</dbReference>
<dbReference type="InterPro" id="IPR027417">
    <property type="entry name" value="P-loop_NTPase"/>
</dbReference>
<evidence type="ECO:0000313" key="3">
    <source>
        <dbReference type="EMBL" id="KAF0508685.1"/>
    </source>
</evidence>
<organism evidence="3 4">
    <name type="scientific">Gigaspora margarita</name>
    <dbReference type="NCBI Taxonomy" id="4874"/>
    <lineage>
        <taxon>Eukaryota</taxon>
        <taxon>Fungi</taxon>
        <taxon>Fungi incertae sedis</taxon>
        <taxon>Mucoromycota</taxon>
        <taxon>Glomeromycotina</taxon>
        <taxon>Glomeromycetes</taxon>
        <taxon>Diversisporales</taxon>
        <taxon>Gigasporaceae</taxon>
        <taxon>Gigaspora</taxon>
    </lineage>
</organism>
<name>A0A8H4AL54_GIGMA</name>
<keyword evidence="1" id="KW-0175">Coiled coil</keyword>
<dbReference type="GO" id="GO:0016787">
    <property type="term" value="F:hydrolase activity"/>
    <property type="evidence" value="ECO:0007669"/>
    <property type="project" value="UniProtKB-KW"/>
</dbReference>
<dbReference type="PANTHER" id="PTHR32046">
    <property type="entry name" value="G DOMAIN-CONTAINING PROTEIN"/>
    <property type="match status" value="1"/>
</dbReference>
<dbReference type="InterPro" id="IPR025662">
    <property type="entry name" value="Sigma_54_int_dom_ATP-bd_1"/>
</dbReference>
<dbReference type="OrthoDB" id="8954335at2759"/>
<dbReference type="Proteomes" id="UP000439903">
    <property type="component" value="Unassembled WGS sequence"/>
</dbReference>
<sequence>MADSVVPQEEINILLLGETGAGKSTFINAFTNYFKFNSLDDAISGEIDVLIASKFTVTDEDYETKTITVVNEEEDDEDEDGDNVIDRTGESSTQECGAYVFHPDENKAIRLIDTPGIGDTRGIEYDKQNFENILSCISQYDYLNGICILLKPNNARLNIIFKYCIQELLSHLHKSAKDNIVFCFTNTRGTFFRPGDTLPVLNRQLEEIQKKSDIEIKICKDTVYCFDNESFRFLAAVKKGIIFTDKENFSSSWEKSANESVRLFQYIKNRKPHKIIDTISLNNARQRIMILCKPLAEVNRNIQENIAEVKKLKEELQKEDITADELKNKLYIPTIELKITLLDRPKVECTKSSCKKNAESCHVKWKMLNVFIQKHKHNGTMLLGKCKSCHCPAKNHKAISYESKSNYSKKFDENITRKISEDNLDQIDKENHIKMLLEKINQLKAQQDMVDDVTIQFTQFLMQNAIASFNDSYAECLDYIIHFEKNKLNTSKDYNNEILEGLEETKRKYDESVNVIKNGEPPSRSPSIEDIFKLEQQLYNLPNINQYLRNVKKEEEKTFKYRERHYVYKASKDQNYKLPKLLNALTKIFQNTAK</sequence>
<dbReference type="AlphaFoldDB" id="A0A8H4AL54"/>
<dbReference type="InterPro" id="IPR006073">
    <property type="entry name" value="GTP-bd"/>
</dbReference>
<dbReference type="Pfam" id="PF01926">
    <property type="entry name" value="MMR_HSR1"/>
    <property type="match status" value="1"/>
</dbReference>
<dbReference type="SUPFAM" id="SSF52540">
    <property type="entry name" value="P-loop containing nucleoside triphosphate hydrolases"/>
    <property type="match status" value="1"/>
</dbReference>
<accession>A0A8H4AL54</accession>
<comment type="caution">
    <text evidence="3">The sequence shown here is derived from an EMBL/GenBank/DDBJ whole genome shotgun (WGS) entry which is preliminary data.</text>
</comment>
<keyword evidence="4" id="KW-1185">Reference proteome</keyword>
<dbReference type="GO" id="GO:0005525">
    <property type="term" value="F:GTP binding"/>
    <property type="evidence" value="ECO:0007669"/>
    <property type="project" value="InterPro"/>
</dbReference>
<protein>
    <submittedName>
        <fullName evidence="3">p-loop containing nucleoside triphosphate hydrolase</fullName>
    </submittedName>
</protein>
<proteinExistence type="predicted"/>
<feature type="coiled-coil region" evidence="1">
    <location>
        <begin position="295"/>
        <end position="329"/>
    </location>
</feature>
<evidence type="ECO:0000313" key="4">
    <source>
        <dbReference type="Proteomes" id="UP000439903"/>
    </source>
</evidence>
<dbReference type="EMBL" id="WTPW01000463">
    <property type="protein sequence ID" value="KAF0508685.1"/>
    <property type="molecule type" value="Genomic_DNA"/>
</dbReference>
<dbReference type="PROSITE" id="PS00675">
    <property type="entry name" value="SIGMA54_INTERACT_1"/>
    <property type="match status" value="1"/>
</dbReference>
<dbReference type="Gene3D" id="3.40.50.300">
    <property type="entry name" value="P-loop containing nucleotide triphosphate hydrolases"/>
    <property type="match status" value="1"/>
</dbReference>
<evidence type="ECO:0000259" key="2">
    <source>
        <dbReference type="Pfam" id="PF01926"/>
    </source>
</evidence>
<reference evidence="3 4" key="1">
    <citation type="journal article" date="2019" name="Environ. Microbiol.">
        <title>At the nexus of three kingdoms: the genome of the mycorrhizal fungus Gigaspora margarita provides insights into plant, endobacterial and fungal interactions.</title>
        <authorList>
            <person name="Venice F."/>
            <person name="Ghignone S."/>
            <person name="Salvioli di Fossalunga A."/>
            <person name="Amselem J."/>
            <person name="Novero M."/>
            <person name="Xianan X."/>
            <person name="Sedzielewska Toro K."/>
            <person name="Morin E."/>
            <person name="Lipzen A."/>
            <person name="Grigoriev I.V."/>
            <person name="Henrissat B."/>
            <person name="Martin F.M."/>
            <person name="Bonfante P."/>
        </authorList>
    </citation>
    <scope>NUCLEOTIDE SEQUENCE [LARGE SCALE GENOMIC DNA]</scope>
    <source>
        <strain evidence="3 4">BEG34</strain>
    </source>
</reference>
<gene>
    <name evidence="3" type="ORF">F8M41_018736</name>
</gene>
<feature type="domain" description="G" evidence="2">
    <location>
        <begin position="13"/>
        <end position="151"/>
    </location>
</feature>
<keyword evidence="3" id="KW-0378">Hydrolase</keyword>